<reference evidence="1 2" key="1">
    <citation type="submission" date="2019-06" db="EMBL/GenBank/DDBJ databases">
        <title>Evolution of Burkholderia multivorans in the lungs of Cystic Fibrosis patients.</title>
        <authorList>
            <person name="Moreira L.M."/>
        </authorList>
    </citation>
    <scope>NUCLEOTIDE SEQUENCE [LARGE SCALE GENOMIC DNA]</scope>
    <source>
        <strain evidence="1 2">VC13239</strain>
    </source>
</reference>
<dbReference type="RefSeq" id="WP_175893536.1">
    <property type="nucleotide sequence ID" value="NZ_CADFDQ010000003.1"/>
</dbReference>
<accession>A0ABU2DXR2</accession>
<protein>
    <submittedName>
        <fullName evidence="1">Uncharacterized protein</fullName>
    </submittedName>
</protein>
<dbReference type="Proteomes" id="UP001248067">
    <property type="component" value="Unassembled WGS sequence"/>
</dbReference>
<organism evidence="1 2">
    <name type="scientific">Burkholderia pseudomultivorans</name>
    <dbReference type="NCBI Taxonomy" id="1207504"/>
    <lineage>
        <taxon>Bacteria</taxon>
        <taxon>Pseudomonadati</taxon>
        <taxon>Pseudomonadota</taxon>
        <taxon>Betaproteobacteria</taxon>
        <taxon>Burkholderiales</taxon>
        <taxon>Burkholderiaceae</taxon>
        <taxon>Burkholderia</taxon>
        <taxon>Burkholderia cepacia complex</taxon>
    </lineage>
</organism>
<comment type="caution">
    <text evidence="1">The sequence shown here is derived from an EMBL/GenBank/DDBJ whole genome shotgun (WGS) entry which is preliminary data.</text>
</comment>
<dbReference type="EMBL" id="VJSY01000004">
    <property type="protein sequence ID" value="MDR8752381.1"/>
    <property type="molecule type" value="Genomic_DNA"/>
</dbReference>
<proteinExistence type="predicted"/>
<name>A0ABU2DXR2_9BURK</name>
<evidence type="ECO:0000313" key="2">
    <source>
        <dbReference type="Proteomes" id="UP001248067"/>
    </source>
</evidence>
<keyword evidence="2" id="KW-1185">Reference proteome</keyword>
<evidence type="ECO:0000313" key="1">
    <source>
        <dbReference type="EMBL" id="MDR8752381.1"/>
    </source>
</evidence>
<gene>
    <name evidence="1" type="ORF">FEQ00_00785</name>
</gene>
<sequence>MAKIEVTNSMIAEAMDIGTRSGLFVSNPRCEDVVKMIQGVLSVVGNRDAEKFNCRVRSPDGNQDLRGRIIGPAPERRGFFRVETEDGRQIFLSGNEIYPYSTYKAR</sequence>